<proteinExistence type="predicted"/>
<reference evidence="1" key="1">
    <citation type="submission" date="2021-06" db="EMBL/GenBank/DDBJ databases">
        <authorList>
            <person name="Kallberg Y."/>
            <person name="Tangrot J."/>
            <person name="Rosling A."/>
        </authorList>
    </citation>
    <scope>NUCLEOTIDE SEQUENCE</scope>
    <source>
        <strain evidence="1">FL130A</strain>
    </source>
</reference>
<dbReference type="AlphaFoldDB" id="A0A9N9EKR5"/>
<sequence>MASSPIKRIFDARPMDECVPLPNKGQQNLRSGIPGVAATTEESKPLDEILNTDEVQIPSERINKEQENLNLAELKSFSQDLVRQKSKEGDPPHHKSVAASAESALFKYATAIAQERLVNPPDLTRDLPYIPNVDPHRLLARLKEELKQRQIVEMKTLEKQPPSGIASHVQSAVNKLEQVLHDL</sequence>
<protein>
    <submittedName>
        <fullName evidence="1">7818_t:CDS:1</fullName>
    </submittedName>
</protein>
<keyword evidence="2" id="KW-1185">Reference proteome</keyword>
<dbReference type="EMBL" id="CAJVPS010013187">
    <property type="protein sequence ID" value="CAG8675660.1"/>
    <property type="molecule type" value="Genomic_DNA"/>
</dbReference>
<dbReference type="OrthoDB" id="2370850at2759"/>
<comment type="caution">
    <text evidence="1">The sequence shown here is derived from an EMBL/GenBank/DDBJ whole genome shotgun (WGS) entry which is preliminary data.</text>
</comment>
<dbReference type="Proteomes" id="UP000789508">
    <property type="component" value="Unassembled WGS sequence"/>
</dbReference>
<organism evidence="1 2">
    <name type="scientific">Ambispora leptoticha</name>
    <dbReference type="NCBI Taxonomy" id="144679"/>
    <lineage>
        <taxon>Eukaryota</taxon>
        <taxon>Fungi</taxon>
        <taxon>Fungi incertae sedis</taxon>
        <taxon>Mucoromycota</taxon>
        <taxon>Glomeromycotina</taxon>
        <taxon>Glomeromycetes</taxon>
        <taxon>Archaeosporales</taxon>
        <taxon>Ambisporaceae</taxon>
        <taxon>Ambispora</taxon>
    </lineage>
</organism>
<gene>
    <name evidence="1" type="ORF">ALEPTO_LOCUS10727</name>
</gene>
<accession>A0A9N9EKR5</accession>
<evidence type="ECO:0000313" key="2">
    <source>
        <dbReference type="Proteomes" id="UP000789508"/>
    </source>
</evidence>
<name>A0A9N9EKR5_9GLOM</name>
<evidence type="ECO:0000313" key="1">
    <source>
        <dbReference type="EMBL" id="CAG8675660.1"/>
    </source>
</evidence>